<name>G4MWJ3_PYRO7</name>
<proteinExistence type="predicted"/>
<dbReference type="OMA" id="MDVSYEG"/>
<dbReference type="PANTHER" id="PTHR40635">
    <property type="match status" value="1"/>
</dbReference>
<dbReference type="GeneID" id="2679683"/>
<dbReference type="Proteomes" id="UP000009058">
    <property type="component" value="Chromosome 2"/>
</dbReference>
<reference key="2">
    <citation type="submission" date="2011-05" db="EMBL/GenBank/DDBJ databases">
        <title>The Genome Sequence of Magnaporthe oryzae 70-15.</title>
        <authorList>
            <consortium name="The Broad Institute Genome Sequencing Platform"/>
            <person name="Ma L.-J."/>
            <person name="Dead R."/>
            <person name="Young S.K."/>
            <person name="Zeng Q."/>
            <person name="Gargeya S."/>
            <person name="Fitzgerald M."/>
            <person name="Haas B."/>
            <person name="Abouelleil A."/>
            <person name="Alvarado L."/>
            <person name="Arachchi H.M."/>
            <person name="Berlin A."/>
            <person name="Brown A."/>
            <person name="Chapman S.B."/>
            <person name="Chen Z."/>
            <person name="Dunbar C."/>
            <person name="Freedman E."/>
            <person name="Gearin G."/>
            <person name="Gellesch M."/>
            <person name="Goldberg J."/>
            <person name="Griggs A."/>
            <person name="Gujja S."/>
            <person name="Heiman D."/>
            <person name="Howarth C."/>
            <person name="Larson L."/>
            <person name="Lui A."/>
            <person name="MacDonald P.J.P."/>
            <person name="Mehta T."/>
            <person name="Montmayeur A."/>
            <person name="Murphy C."/>
            <person name="Neiman D."/>
            <person name="Pearson M."/>
            <person name="Priest M."/>
            <person name="Roberts A."/>
            <person name="Saif S."/>
            <person name="Shea T."/>
            <person name="Shenoy N."/>
            <person name="Sisk P."/>
            <person name="Stolte C."/>
            <person name="Sykes S."/>
            <person name="Yandava C."/>
            <person name="Wortman J."/>
            <person name="Nusbaum C."/>
            <person name="Birren B."/>
        </authorList>
    </citation>
    <scope>NUCLEOTIDE SEQUENCE</scope>
    <source>
        <strain>70-15</strain>
    </source>
</reference>
<gene>
    <name evidence="2" type="ORF">MGG_01166</name>
</gene>
<dbReference type="EMBL" id="CM001232">
    <property type="protein sequence ID" value="EHA54241.1"/>
    <property type="molecule type" value="Genomic_DNA"/>
</dbReference>
<dbReference type="eggNOG" id="ENOG502S978">
    <property type="taxonomic scope" value="Eukaryota"/>
</dbReference>
<dbReference type="PANTHER" id="PTHR40635:SF1">
    <property type="match status" value="1"/>
</dbReference>
<evidence type="ECO:0000313" key="3">
    <source>
        <dbReference type="Proteomes" id="UP000009058"/>
    </source>
</evidence>
<accession>G4MWJ3</accession>
<evidence type="ECO:0000313" key="2">
    <source>
        <dbReference type="EMBL" id="EHA54241.1"/>
    </source>
</evidence>
<dbReference type="HOGENOM" id="CLU_066070_0_0_1"/>
<organism evidence="2 3">
    <name type="scientific">Pyricularia oryzae (strain 70-15 / ATCC MYA-4617 / FGSC 8958)</name>
    <name type="common">Rice blast fungus</name>
    <name type="synonym">Magnaporthe oryzae</name>
    <dbReference type="NCBI Taxonomy" id="242507"/>
    <lineage>
        <taxon>Eukaryota</taxon>
        <taxon>Fungi</taxon>
        <taxon>Dikarya</taxon>
        <taxon>Ascomycota</taxon>
        <taxon>Pezizomycotina</taxon>
        <taxon>Sordariomycetes</taxon>
        <taxon>Sordariomycetidae</taxon>
        <taxon>Magnaporthales</taxon>
        <taxon>Pyriculariaceae</taxon>
        <taxon>Pyricularia</taxon>
    </lineage>
</organism>
<dbReference type="InParanoid" id="G4MWJ3"/>
<dbReference type="VEuPathDB" id="FungiDB:MGG_01166"/>
<dbReference type="AlphaFoldDB" id="G4MWJ3"/>
<dbReference type="OrthoDB" id="5374757at2759"/>
<reference evidence="2 3" key="1">
    <citation type="journal article" date="2005" name="Nature">
        <title>The genome sequence of the rice blast fungus Magnaporthe grisea.</title>
        <authorList>
            <person name="Dean R.A."/>
            <person name="Talbot N.J."/>
            <person name="Ebbole D.J."/>
            <person name="Farman M.L."/>
            <person name="Mitchell T.K."/>
            <person name="Orbach M.J."/>
            <person name="Thon M."/>
            <person name="Kulkarni R."/>
            <person name="Xu J.R."/>
            <person name="Pan H."/>
            <person name="Read N.D."/>
            <person name="Lee Y.H."/>
            <person name="Carbone I."/>
            <person name="Brown D."/>
            <person name="Oh Y.Y."/>
            <person name="Donofrio N."/>
            <person name="Jeong J.S."/>
            <person name="Soanes D.M."/>
            <person name="Djonovic S."/>
            <person name="Kolomiets E."/>
            <person name="Rehmeyer C."/>
            <person name="Li W."/>
            <person name="Harding M."/>
            <person name="Kim S."/>
            <person name="Lebrun M.H."/>
            <person name="Bohnert H."/>
            <person name="Coughlan S."/>
            <person name="Butler J."/>
            <person name="Calvo S."/>
            <person name="Ma L.J."/>
            <person name="Nicol R."/>
            <person name="Purcell S."/>
            <person name="Nusbaum C."/>
            <person name="Galagan J.E."/>
            <person name="Birren B.W."/>
        </authorList>
    </citation>
    <scope>NUCLEOTIDE SEQUENCE [LARGE SCALE GENOMIC DNA]</scope>
    <source>
        <strain evidence="3">70-15 / ATCC MYA-4617 / FGSC 8958</strain>
    </source>
</reference>
<sequence length="328" mass="36002">MAPIRRYLRITKFSVLEVRIYLDNPALAQSWLLNPRAPVLPKVIEAVRPLVLPKLREERERSRKKSTKKRAIKDVVTEDDFEVAIFLTETDTRHSILYKDKRFRDKTQTRLRSNSKKLTGGDSADAAINVEGDDDAADSNSDVEVIQAADGDEIPMIRREDSDDDAGVPLHDIPAAPGAGATVSEGRGTKRRRQSTVTAINNNDKDQNDDDAFEIVDSDDEDDDLESESSHPTRSKRARQPAAEADEKKKKLAMDITYNSFAIYGRVLCLVVKKRGVGNSSNLSAAAATSGHGKAAAASSRAAGQARMENWIASTQIMPVAEQGEEGA</sequence>
<keyword evidence="3" id="KW-1185">Reference proteome</keyword>
<dbReference type="SMR" id="G4MWJ3"/>
<evidence type="ECO:0000256" key="1">
    <source>
        <dbReference type="SAM" id="MobiDB-lite"/>
    </source>
</evidence>
<dbReference type="RefSeq" id="XP_003714048.1">
    <property type="nucleotide sequence ID" value="XM_003714000.1"/>
</dbReference>
<protein>
    <submittedName>
        <fullName evidence="2">Uncharacterized protein</fullName>
    </submittedName>
</protein>
<feature type="compositionally biased region" description="Acidic residues" evidence="1">
    <location>
        <begin position="207"/>
        <end position="227"/>
    </location>
</feature>
<feature type="region of interest" description="Disordered" evidence="1">
    <location>
        <begin position="148"/>
        <end position="250"/>
    </location>
</feature>
<dbReference type="KEGG" id="mgr:MGG_01166"/>